<proteinExistence type="predicted"/>
<protein>
    <submittedName>
        <fullName evidence="2">Uncharacterized protein</fullName>
    </submittedName>
</protein>
<reference evidence="2 3" key="1">
    <citation type="submission" date="2019-11" db="EMBL/GenBank/DDBJ databases">
        <title>Whole genome sequence of Oryza granulata.</title>
        <authorList>
            <person name="Li W."/>
        </authorList>
    </citation>
    <scope>NUCLEOTIDE SEQUENCE [LARGE SCALE GENOMIC DNA]</scope>
    <source>
        <strain evidence="3">cv. Menghai</strain>
        <tissue evidence="2">Leaf</tissue>
    </source>
</reference>
<accession>A0A6G1C850</accession>
<sequence length="64" mass="6918">MATKSGSAWVAQGDGRSSWQGDVGPHDEGLPTGSHGEIDVVRPHQRSREIEPRAERSCMESSTI</sequence>
<gene>
    <name evidence="2" type="ORF">E2562_021913</name>
</gene>
<evidence type="ECO:0000313" key="2">
    <source>
        <dbReference type="EMBL" id="KAF0896382.1"/>
    </source>
</evidence>
<name>A0A6G1C850_9ORYZ</name>
<organism evidence="2 3">
    <name type="scientific">Oryza meyeriana var. granulata</name>
    <dbReference type="NCBI Taxonomy" id="110450"/>
    <lineage>
        <taxon>Eukaryota</taxon>
        <taxon>Viridiplantae</taxon>
        <taxon>Streptophyta</taxon>
        <taxon>Embryophyta</taxon>
        <taxon>Tracheophyta</taxon>
        <taxon>Spermatophyta</taxon>
        <taxon>Magnoliopsida</taxon>
        <taxon>Liliopsida</taxon>
        <taxon>Poales</taxon>
        <taxon>Poaceae</taxon>
        <taxon>BOP clade</taxon>
        <taxon>Oryzoideae</taxon>
        <taxon>Oryzeae</taxon>
        <taxon>Oryzinae</taxon>
        <taxon>Oryza</taxon>
        <taxon>Oryza meyeriana</taxon>
    </lineage>
</organism>
<feature type="region of interest" description="Disordered" evidence="1">
    <location>
        <begin position="1"/>
        <end position="64"/>
    </location>
</feature>
<evidence type="ECO:0000313" key="3">
    <source>
        <dbReference type="Proteomes" id="UP000479710"/>
    </source>
</evidence>
<dbReference type="Proteomes" id="UP000479710">
    <property type="component" value="Unassembled WGS sequence"/>
</dbReference>
<feature type="compositionally biased region" description="Basic and acidic residues" evidence="1">
    <location>
        <begin position="36"/>
        <end position="58"/>
    </location>
</feature>
<dbReference type="EMBL" id="SPHZ02000010">
    <property type="protein sequence ID" value="KAF0896382.1"/>
    <property type="molecule type" value="Genomic_DNA"/>
</dbReference>
<evidence type="ECO:0000256" key="1">
    <source>
        <dbReference type="SAM" id="MobiDB-lite"/>
    </source>
</evidence>
<keyword evidence="3" id="KW-1185">Reference proteome</keyword>
<dbReference type="AlphaFoldDB" id="A0A6G1C850"/>
<comment type="caution">
    <text evidence="2">The sequence shown here is derived from an EMBL/GenBank/DDBJ whole genome shotgun (WGS) entry which is preliminary data.</text>
</comment>